<sequence>MDSSSKSEAPEDDLLAVPSPALFAKWSAKPNALDTKRFWKLIDETEKLVNFGIAAFKTGSALSNLTTALMRLGVGRTTILQPVAAQTVFMLRSDKAKINAHEACMVVTAIAHLLPRESRRQEWVLNSLQAASEAALVELDDERTSLAYKQRAAEVLVPLARSFLFVDGFDEDLFRRTFKEVNSGALDKLSMPPFKLRVLKSKLYQVHLDCVLHGRPSEFRLSPALEEECKRVFDAHQKKSKGSSFRLHHLVSSALTEIGIQNETSYATEVGYHLDVVAPKQKIAIEINPSDCYQALEPGDEDRDPKSFAFVDLKAQHLEHLGWTVIQLHADKFQQLDTLEERVMHLSMLLEIATCREQKSTRAQSRSWK</sequence>
<dbReference type="InterPro" id="IPR013584">
    <property type="entry name" value="RAP"/>
</dbReference>
<keyword evidence="3" id="KW-1185">Reference proteome</keyword>
<dbReference type="Gene3D" id="3.40.960.10">
    <property type="entry name" value="VSR Endonuclease"/>
    <property type="match status" value="1"/>
</dbReference>
<gene>
    <name evidence="2" type="ORF">Plil01_001114200</name>
</gene>
<dbReference type="AlphaFoldDB" id="A0A9W6U199"/>
<comment type="caution">
    <text evidence="2">The sequence shown here is derived from an EMBL/GenBank/DDBJ whole genome shotgun (WGS) entry which is preliminary data.</text>
</comment>
<evidence type="ECO:0000259" key="1">
    <source>
        <dbReference type="SMART" id="SM00952"/>
    </source>
</evidence>
<organism evidence="2 3">
    <name type="scientific">Phytophthora lilii</name>
    <dbReference type="NCBI Taxonomy" id="2077276"/>
    <lineage>
        <taxon>Eukaryota</taxon>
        <taxon>Sar</taxon>
        <taxon>Stramenopiles</taxon>
        <taxon>Oomycota</taxon>
        <taxon>Peronosporomycetes</taxon>
        <taxon>Peronosporales</taxon>
        <taxon>Peronosporaceae</taxon>
        <taxon>Phytophthora</taxon>
    </lineage>
</organism>
<reference evidence="2" key="1">
    <citation type="submission" date="2023-04" db="EMBL/GenBank/DDBJ databases">
        <title>Phytophthora lilii NBRC 32176.</title>
        <authorList>
            <person name="Ichikawa N."/>
            <person name="Sato H."/>
            <person name="Tonouchi N."/>
        </authorList>
    </citation>
    <scope>NUCLEOTIDE SEQUENCE</scope>
    <source>
        <strain evidence="2">NBRC 32176</strain>
    </source>
</reference>
<feature type="domain" description="RAP" evidence="1">
    <location>
        <begin position="285"/>
        <end position="349"/>
    </location>
</feature>
<accession>A0A9W6U199</accession>
<dbReference type="Proteomes" id="UP001165083">
    <property type="component" value="Unassembled WGS sequence"/>
</dbReference>
<evidence type="ECO:0000313" key="2">
    <source>
        <dbReference type="EMBL" id="GMF26754.1"/>
    </source>
</evidence>
<dbReference type="EMBL" id="BSXW01000627">
    <property type="protein sequence ID" value="GMF26754.1"/>
    <property type="molecule type" value="Genomic_DNA"/>
</dbReference>
<dbReference type="SMART" id="SM00952">
    <property type="entry name" value="RAP"/>
    <property type="match status" value="1"/>
</dbReference>
<proteinExistence type="predicted"/>
<evidence type="ECO:0000313" key="3">
    <source>
        <dbReference type="Proteomes" id="UP001165083"/>
    </source>
</evidence>
<protein>
    <submittedName>
        <fullName evidence="2">Unnamed protein product</fullName>
    </submittedName>
</protein>
<name>A0A9W6U199_9STRA</name>
<dbReference type="OrthoDB" id="2019031at2759"/>